<dbReference type="InterPro" id="IPR036852">
    <property type="entry name" value="Peptidase_S8/S53_dom_sf"/>
</dbReference>
<evidence type="ECO:0000256" key="1">
    <source>
        <dbReference type="ARBA" id="ARBA00011073"/>
    </source>
</evidence>
<keyword evidence="5 7" id="KW-0720">Serine protease</keyword>
<dbReference type="InterPro" id="IPR050131">
    <property type="entry name" value="Peptidase_S8_subtilisin-like"/>
</dbReference>
<protein>
    <submittedName>
        <fullName evidence="12">Subtilisin-like serine protease PR1C</fullName>
    </submittedName>
</protein>
<dbReference type="PROSITE" id="PS51892">
    <property type="entry name" value="SUBTILASE"/>
    <property type="match status" value="1"/>
</dbReference>
<evidence type="ECO:0000256" key="4">
    <source>
        <dbReference type="ARBA" id="ARBA00022801"/>
    </source>
</evidence>
<keyword evidence="2 7" id="KW-0645">Protease</keyword>
<dbReference type="Proteomes" id="UP000078544">
    <property type="component" value="Unassembled WGS sequence"/>
</dbReference>
<evidence type="ECO:0000256" key="8">
    <source>
        <dbReference type="SAM" id="MobiDB-lite"/>
    </source>
</evidence>
<feature type="chain" id="PRO_5007835735" evidence="9">
    <location>
        <begin position="17"/>
        <end position="899"/>
    </location>
</feature>
<dbReference type="Pfam" id="PF06280">
    <property type="entry name" value="fn3_5"/>
    <property type="match status" value="1"/>
</dbReference>
<dbReference type="SUPFAM" id="SSF52743">
    <property type="entry name" value="Subtilisin-like"/>
    <property type="match status" value="1"/>
</dbReference>
<evidence type="ECO:0000256" key="9">
    <source>
        <dbReference type="SAM" id="SignalP"/>
    </source>
</evidence>
<dbReference type="Gene3D" id="3.40.50.200">
    <property type="entry name" value="Peptidase S8/S53 domain"/>
    <property type="match status" value="2"/>
</dbReference>
<feature type="domain" description="C5a peptidase/Subtilisin-like protease SBT2-like Fn3-like" evidence="11">
    <location>
        <begin position="629"/>
        <end position="742"/>
    </location>
</feature>
<dbReference type="Gene3D" id="2.60.40.1710">
    <property type="entry name" value="Subtilisin-like superfamily"/>
    <property type="match status" value="1"/>
</dbReference>
<dbReference type="GO" id="GO:0006508">
    <property type="term" value="P:proteolysis"/>
    <property type="evidence" value="ECO:0007669"/>
    <property type="project" value="UniProtKB-KW"/>
</dbReference>
<keyword evidence="13" id="KW-1185">Reference proteome</keyword>
<name>A0A162IJ61_9HYPO</name>
<dbReference type="GO" id="GO:0004252">
    <property type="term" value="F:serine-type endopeptidase activity"/>
    <property type="evidence" value="ECO:0007669"/>
    <property type="project" value="UniProtKB-UniRule"/>
</dbReference>
<dbReference type="InterPro" id="IPR000209">
    <property type="entry name" value="Peptidase_S8/S53_dom"/>
</dbReference>
<evidence type="ECO:0000256" key="2">
    <source>
        <dbReference type="ARBA" id="ARBA00022670"/>
    </source>
</evidence>
<feature type="active site" description="Charge relay system" evidence="6 7">
    <location>
        <position position="552"/>
    </location>
</feature>
<dbReference type="PANTHER" id="PTHR43806">
    <property type="entry name" value="PEPTIDASE S8"/>
    <property type="match status" value="1"/>
</dbReference>
<proteinExistence type="inferred from homology"/>
<evidence type="ECO:0000256" key="3">
    <source>
        <dbReference type="ARBA" id="ARBA00022729"/>
    </source>
</evidence>
<gene>
    <name evidence="12" type="ORF">AAL_05210</name>
</gene>
<dbReference type="PROSITE" id="PS00136">
    <property type="entry name" value="SUBTILASE_ASP"/>
    <property type="match status" value="1"/>
</dbReference>
<keyword evidence="4 7" id="KW-0378">Hydrolase</keyword>
<evidence type="ECO:0000259" key="11">
    <source>
        <dbReference type="Pfam" id="PF06280"/>
    </source>
</evidence>
<comment type="caution">
    <text evidence="12">The sequence shown here is derived from an EMBL/GenBank/DDBJ whole genome shotgun (WGS) entry which is preliminary data.</text>
</comment>
<evidence type="ECO:0000259" key="10">
    <source>
        <dbReference type="Pfam" id="PF00082"/>
    </source>
</evidence>
<organism evidence="12 13">
    <name type="scientific">Moelleriella libera RCEF 2490</name>
    <dbReference type="NCBI Taxonomy" id="1081109"/>
    <lineage>
        <taxon>Eukaryota</taxon>
        <taxon>Fungi</taxon>
        <taxon>Dikarya</taxon>
        <taxon>Ascomycota</taxon>
        <taxon>Pezizomycotina</taxon>
        <taxon>Sordariomycetes</taxon>
        <taxon>Hypocreomycetidae</taxon>
        <taxon>Hypocreales</taxon>
        <taxon>Clavicipitaceae</taxon>
        <taxon>Moelleriella</taxon>
    </lineage>
</organism>
<evidence type="ECO:0000256" key="6">
    <source>
        <dbReference type="PIRSR" id="PIRSR615500-1"/>
    </source>
</evidence>
<evidence type="ECO:0000313" key="13">
    <source>
        <dbReference type="Proteomes" id="UP000078544"/>
    </source>
</evidence>
<dbReference type="Pfam" id="PF00082">
    <property type="entry name" value="Peptidase_S8"/>
    <property type="match status" value="1"/>
</dbReference>
<dbReference type="EMBL" id="AZGY01000011">
    <property type="protein sequence ID" value="KZZ94243.1"/>
    <property type="molecule type" value="Genomic_DNA"/>
</dbReference>
<feature type="signal peptide" evidence="9">
    <location>
        <begin position="1"/>
        <end position="16"/>
    </location>
</feature>
<feature type="active site" description="Charge relay system" evidence="6 7">
    <location>
        <position position="178"/>
    </location>
</feature>
<dbReference type="AlphaFoldDB" id="A0A162IJ61"/>
<sequence>MHAMVNLLFAVAAALAATPIAAAANKTQRVLSGTYFIELDQGTNVAGFARKVTTEAKARIRRQIEYTPKEGKRKAAVPYKAVSIVLENASKINDIASMDDVVKVYPVEMHFLRGIAPPSSDRPPQSEGPQSFAGKGQATRRAPRETDTTAYSAHVMLQIDKLHRKGITGKGIKIALIDTGVDYEHPALGGCFGPGCLFSFGADLVHGEPTPRDCHGHGTSVAGIIGKQQDALGFTGAAPGAQLGMYRITCSGSFASDVMVDAIYRALNEGVDIISSSAGLPGGWPDSLLSAAAARAVESGVVFVQGAGNDGEAGLFTLLDPAVGHGVISVGSVRNRASADMVNEAKYTIGDDGIEVPFHFHPTIPSDNFTGTPMQVYALPVDDDTHRACGPLPPDMPDLSDKLVLLPFRPGEKGHCSLRARIQSVREMGAAARILAYQAHSGWNASTVFLEKLPKGVVGVGMLGFDMAKAMLEALQSGRNVLVTAHPRKDGPVVYVETPHEESAGAVSAFSSWGPSWNLGLRPSLTAVGEEIMTTVAGGRNSHGYTVRGGTSATGPLIAAVVALIGEARGSLDAATVESLLVSHSYPQLYHNGKTFLPYLAPVAQQGGGLARAYDAAYATTLIHPAGLSFNDTEHKAASLNFTIKNVGQDAVTYRLSHVPAVTMYVFAQNGTLSSHPSELGDVKAPAAITLSDTIVTVAPGNTASIRVSASAPDGLDASRMPLWSGWIAINGSDSTSLSVPYQGFSGSIRKQQVLAPDGASLVYQNVSVREGTSIVLPAPGSIATSQLVLNINAALGTPLVRAEVVSVNDTADGTSTTTTSFGQVSGFPVQWRPNSNVLEAGTPDLLQFTRFEWNGQLDTGDKVPKGHYKLVVRALRIFGNPDNDDDWDISESPVFDII</sequence>
<dbReference type="PANTHER" id="PTHR43806:SF66">
    <property type="entry name" value="SERIN ENDOPEPTIDASE"/>
    <property type="match status" value="1"/>
</dbReference>
<dbReference type="InterPro" id="IPR015500">
    <property type="entry name" value="Peptidase_S8_subtilisin-rel"/>
</dbReference>
<feature type="active site" description="Charge relay system" evidence="6 7">
    <location>
        <position position="217"/>
    </location>
</feature>
<dbReference type="InterPro" id="IPR010435">
    <property type="entry name" value="C5a/SBT2-like_Fn3"/>
</dbReference>
<evidence type="ECO:0000256" key="5">
    <source>
        <dbReference type="ARBA" id="ARBA00022825"/>
    </source>
</evidence>
<dbReference type="GO" id="GO:0016020">
    <property type="term" value="C:membrane"/>
    <property type="evidence" value="ECO:0007669"/>
    <property type="project" value="InterPro"/>
</dbReference>
<feature type="region of interest" description="Disordered" evidence="8">
    <location>
        <begin position="115"/>
        <end position="147"/>
    </location>
</feature>
<evidence type="ECO:0000313" key="12">
    <source>
        <dbReference type="EMBL" id="KZZ94243.1"/>
    </source>
</evidence>
<comment type="similarity">
    <text evidence="1 7">Belongs to the peptidase S8 family.</text>
</comment>
<dbReference type="STRING" id="1081109.A0A162IJ61"/>
<feature type="domain" description="Peptidase S8/S53" evidence="10">
    <location>
        <begin position="169"/>
        <end position="585"/>
    </location>
</feature>
<reference evidence="12 13" key="1">
    <citation type="journal article" date="2016" name="Genome Biol. Evol.">
        <title>Divergent and convergent evolution of fungal pathogenicity.</title>
        <authorList>
            <person name="Shang Y."/>
            <person name="Xiao G."/>
            <person name="Zheng P."/>
            <person name="Cen K."/>
            <person name="Zhan S."/>
            <person name="Wang C."/>
        </authorList>
    </citation>
    <scope>NUCLEOTIDE SEQUENCE [LARGE SCALE GENOMIC DNA]</scope>
    <source>
        <strain evidence="12 13">RCEF 2490</strain>
    </source>
</reference>
<dbReference type="InterPro" id="IPR023827">
    <property type="entry name" value="Peptidase_S8_Asp-AS"/>
</dbReference>
<accession>A0A162IJ61</accession>
<keyword evidence="3 9" id="KW-0732">Signal</keyword>
<dbReference type="PRINTS" id="PR00723">
    <property type="entry name" value="SUBTILISIN"/>
</dbReference>
<dbReference type="OrthoDB" id="10256524at2759"/>
<evidence type="ECO:0000256" key="7">
    <source>
        <dbReference type="PROSITE-ProRule" id="PRU01240"/>
    </source>
</evidence>